<protein>
    <submittedName>
        <fullName evidence="1">Uncharacterized protein</fullName>
    </submittedName>
</protein>
<keyword evidence="2" id="KW-1185">Reference proteome</keyword>
<evidence type="ECO:0000313" key="1">
    <source>
        <dbReference type="EMBL" id="EHI75477.1"/>
    </source>
</evidence>
<dbReference type="EMBL" id="AEUV02000002">
    <property type="protein sequence ID" value="EHI75477.1"/>
    <property type="molecule type" value="Genomic_DNA"/>
</dbReference>
<sequence length="103" mass="11659">MSVIIKNPEQLAKAAQENPFSETYDSSRIHLVFTNDTISSSKLAELLAQDFGDEALYAGSQCLYMYLPREAKKKKLNTNFLEKTLGIRATMRKLSVTKRLSQL</sequence>
<dbReference type="eggNOG" id="COG3797">
    <property type="taxonomic scope" value="Bacteria"/>
</dbReference>
<proteinExistence type="predicted"/>
<name>G5JR87_STRCG</name>
<dbReference type="Pfam" id="PF08002">
    <property type="entry name" value="DUF1697"/>
    <property type="match status" value="1"/>
</dbReference>
<gene>
    <name evidence="1" type="ORF">STRCR_0672</name>
</gene>
<comment type="caution">
    <text evidence="1">The sequence shown here is derived from an EMBL/GenBank/DDBJ whole genome shotgun (WGS) entry which is preliminary data.</text>
</comment>
<accession>G5JR87</accession>
<reference evidence="1" key="1">
    <citation type="submission" date="2011-07" db="EMBL/GenBank/DDBJ databases">
        <authorList>
            <person name="Stanhope M.J."/>
            <person name="Durkin A.S."/>
            <person name="Hostetler J."/>
            <person name="Kim M."/>
            <person name="Radune D."/>
            <person name="Singh I."/>
            <person name="Town C.D."/>
        </authorList>
    </citation>
    <scope>NUCLEOTIDE SEQUENCE [LARGE SCALE GENOMIC DNA]</scope>
    <source>
        <strain evidence="1">HS-6</strain>
    </source>
</reference>
<dbReference type="Proteomes" id="UP000004322">
    <property type="component" value="Unassembled WGS sequence"/>
</dbReference>
<dbReference type="STRING" id="873449.STRCR_0672"/>
<dbReference type="InterPro" id="IPR012545">
    <property type="entry name" value="DUF1697"/>
</dbReference>
<dbReference type="AlphaFoldDB" id="G5JR87"/>
<evidence type="ECO:0000313" key="2">
    <source>
        <dbReference type="Proteomes" id="UP000004322"/>
    </source>
</evidence>
<organism evidence="1 2">
    <name type="scientific">Streptococcus criceti HS-6</name>
    <dbReference type="NCBI Taxonomy" id="873449"/>
    <lineage>
        <taxon>Bacteria</taxon>
        <taxon>Bacillati</taxon>
        <taxon>Bacillota</taxon>
        <taxon>Bacilli</taxon>
        <taxon>Lactobacillales</taxon>
        <taxon>Streptococcaceae</taxon>
        <taxon>Streptococcus</taxon>
    </lineage>
</organism>
<dbReference type="SUPFAM" id="SSF160379">
    <property type="entry name" value="SP0830-like"/>
    <property type="match status" value="1"/>
</dbReference>